<sequence length="608" mass="65761">MWALPETFQMWAVFAIVAVGVYLYVRERFSIEATSVGLILALMAFGSIFTAPDRGLDSAAMLSGFAAPALITIMALLVVGQGLFQTGALERVTVVINKSLDRRPRRTLAMVFAVAFAVSMFMNNTPVVVMFIPVLAAMSSKLGVTASRFMMPLSFLCILAGMTTLIGSSTNLLVNDVLVRTTDMSLSFFTQFGPGMTLAIIGAVYIVLAAPWLIPNRESQEPALQSTGQQYIAQIRVTDGHPLNGVKPIAGLYPQLRDVTVRMVQRGEASFLPPFETTLERGDVLVVAATRPQLSALLKTRPQYLRGMLDIGGFTDPDTSSTDSSIMLSEAVIAPGSRMIGRNIEQIGFRRQTGCLVLGIQRRSRMIRKRMLDIRLEAGDVLLLFGYESDISALRQNRDLILLDWSTAELPDIRKAKAARTIFILTIVAAATSIVPIEIAALGGAMAMIATGCLNIRQAVRALDMRIFLLIGAAFAMGLALERTGGAEFIGTNVITVFEPLGTQALIGAIFIVVAIFTNIISNAASALLFAPIALSISEQADIDPIAMVLTIIFAANCSFATPIAYQTNLLVMGPGHYRFGDFARFGIPLILLLWVSYILLVPVFFGL</sequence>
<feature type="transmembrane region" description="Helical" evidence="7">
    <location>
        <begin position="546"/>
        <end position="566"/>
    </location>
</feature>
<protein>
    <submittedName>
        <fullName evidence="9">Sodium:sulfate symporter</fullName>
    </submittedName>
</protein>
<keyword evidence="4" id="KW-0677">Repeat</keyword>
<dbReference type="Proteomes" id="UP001161391">
    <property type="component" value="Unassembled WGS sequence"/>
</dbReference>
<dbReference type="SUPFAM" id="SSF116726">
    <property type="entry name" value="TrkA C-terminal domain-like"/>
    <property type="match status" value="2"/>
</dbReference>
<reference evidence="9" key="2">
    <citation type="submission" date="2023-01" db="EMBL/GenBank/DDBJ databases">
        <title>Draft genome sequence of Algimonas ampicilliniresistens strain NBRC 108219.</title>
        <authorList>
            <person name="Sun Q."/>
            <person name="Mori K."/>
        </authorList>
    </citation>
    <scope>NUCLEOTIDE SEQUENCE</scope>
    <source>
        <strain evidence="9">NBRC 108219</strain>
    </source>
</reference>
<dbReference type="Pfam" id="PF02080">
    <property type="entry name" value="TrkA_C"/>
    <property type="match status" value="2"/>
</dbReference>
<feature type="transmembrane region" description="Helical" evidence="7">
    <location>
        <begin position="422"/>
        <end position="451"/>
    </location>
</feature>
<dbReference type="PANTHER" id="PTHR43652">
    <property type="entry name" value="BASIC AMINO ACID ANTIPORTER YFCC-RELATED"/>
    <property type="match status" value="1"/>
</dbReference>
<evidence type="ECO:0000256" key="5">
    <source>
        <dbReference type="ARBA" id="ARBA00022989"/>
    </source>
</evidence>
<evidence type="ECO:0000256" key="4">
    <source>
        <dbReference type="ARBA" id="ARBA00022737"/>
    </source>
</evidence>
<evidence type="ECO:0000256" key="7">
    <source>
        <dbReference type="SAM" id="Phobius"/>
    </source>
</evidence>
<dbReference type="EMBL" id="BSNK01000001">
    <property type="protein sequence ID" value="GLQ23271.1"/>
    <property type="molecule type" value="Genomic_DNA"/>
</dbReference>
<keyword evidence="6 7" id="KW-0472">Membrane</keyword>
<feature type="transmembrane region" description="Helical" evidence="7">
    <location>
        <begin position="586"/>
        <end position="606"/>
    </location>
</feature>
<dbReference type="Pfam" id="PF03600">
    <property type="entry name" value="CitMHS"/>
    <property type="match status" value="1"/>
</dbReference>
<comment type="caution">
    <text evidence="9">The sequence shown here is derived from an EMBL/GenBank/DDBJ whole genome shotgun (WGS) entry which is preliminary data.</text>
</comment>
<dbReference type="InterPro" id="IPR036721">
    <property type="entry name" value="RCK_C_sf"/>
</dbReference>
<feature type="domain" description="RCK C-terminal" evidence="8">
    <location>
        <begin position="316"/>
        <end position="400"/>
    </location>
</feature>
<feature type="transmembrane region" description="Helical" evidence="7">
    <location>
        <begin position="32"/>
        <end position="52"/>
    </location>
</feature>
<evidence type="ECO:0000256" key="1">
    <source>
        <dbReference type="ARBA" id="ARBA00004141"/>
    </source>
</evidence>
<feature type="transmembrane region" description="Helical" evidence="7">
    <location>
        <begin position="501"/>
        <end position="534"/>
    </location>
</feature>
<reference evidence="9" key="1">
    <citation type="journal article" date="2014" name="Int. J. Syst. Evol. Microbiol.">
        <title>Complete genome of a new Firmicutes species belonging to the dominant human colonic microbiota ('Ruminococcus bicirculans') reveals two chromosomes and a selective capacity to utilize plant glucans.</title>
        <authorList>
            <consortium name="NISC Comparative Sequencing Program"/>
            <person name="Wegmann U."/>
            <person name="Louis P."/>
            <person name="Goesmann A."/>
            <person name="Henrissat B."/>
            <person name="Duncan S.H."/>
            <person name="Flint H.J."/>
        </authorList>
    </citation>
    <scope>NUCLEOTIDE SEQUENCE</scope>
    <source>
        <strain evidence="9">NBRC 108219</strain>
    </source>
</reference>
<feature type="transmembrane region" description="Helical" evidence="7">
    <location>
        <begin position="463"/>
        <end position="481"/>
    </location>
</feature>
<dbReference type="PROSITE" id="PS51202">
    <property type="entry name" value="RCK_C"/>
    <property type="match status" value="2"/>
</dbReference>
<dbReference type="PANTHER" id="PTHR43652:SF2">
    <property type="entry name" value="BASIC AMINO ACID ANTIPORTER YFCC-RELATED"/>
    <property type="match status" value="1"/>
</dbReference>
<dbReference type="RefSeq" id="WP_284388522.1">
    <property type="nucleotide sequence ID" value="NZ_BSNK01000001.1"/>
</dbReference>
<feature type="transmembrane region" description="Helical" evidence="7">
    <location>
        <begin position="195"/>
        <end position="214"/>
    </location>
</feature>
<dbReference type="InterPro" id="IPR051679">
    <property type="entry name" value="DASS-Related_Transporters"/>
</dbReference>
<feature type="transmembrane region" description="Helical" evidence="7">
    <location>
        <begin position="58"/>
        <end position="79"/>
    </location>
</feature>
<comment type="subcellular location">
    <subcellularLocation>
        <location evidence="1">Membrane</location>
        <topology evidence="1">Multi-pass membrane protein</topology>
    </subcellularLocation>
</comment>
<dbReference type="Gene3D" id="3.30.70.1450">
    <property type="entry name" value="Regulator of K+ conductance, C-terminal domain"/>
    <property type="match status" value="2"/>
</dbReference>
<gene>
    <name evidence="9" type="ORF">GCM10007853_11450</name>
</gene>
<evidence type="ECO:0000256" key="2">
    <source>
        <dbReference type="ARBA" id="ARBA00022448"/>
    </source>
</evidence>
<feature type="transmembrane region" description="Helical" evidence="7">
    <location>
        <begin position="108"/>
        <end position="137"/>
    </location>
</feature>
<feature type="transmembrane region" description="Helical" evidence="7">
    <location>
        <begin position="6"/>
        <end position="25"/>
    </location>
</feature>
<evidence type="ECO:0000313" key="10">
    <source>
        <dbReference type="Proteomes" id="UP001161391"/>
    </source>
</evidence>
<evidence type="ECO:0000313" key="9">
    <source>
        <dbReference type="EMBL" id="GLQ23271.1"/>
    </source>
</evidence>
<dbReference type="InterPro" id="IPR004680">
    <property type="entry name" value="Cit_transptr-like_dom"/>
</dbReference>
<feature type="transmembrane region" description="Helical" evidence="7">
    <location>
        <begin position="149"/>
        <end position="174"/>
    </location>
</feature>
<keyword evidence="5 7" id="KW-1133">Transmembrane helix</keyword>
<keyword evidence="3 7" id="KW-0812">Transmembrane</keyword>
<proteinExistence type="predicted"/>
<feature type="domain" description="RCK C-terminal" evidence="8">
    <location>
        <begin position="219"/>
        <end position="303"/>
    </location>
</feature>
<keyword evidence="10" id="KW-1185">Reference proteome</keyword>
<evidence type="ECO:0000259" key="8">
    <source>
        <dbReference type="PROSITE" id="PS51202"/>
    </source>
</evidence>
<accession>A0ABQ5V9K5</accession>
<evidence type="ECO:0000256" key="6">
    <source>
        <dbReference type="ARBA" id="ARBA00023136"/>
    </source>
</evidence>
<evidence type="ECO:0000256" key="3">
    <source>
        <dbReference type="ARBA" id="ARBA00022692"/>
    </source>
</evidence>
<dbReference type="InterPro" id="IPR006037">
    <property type="entry name" value="RCK_C"/>
</dbReference>
<keyword evidence="2" id="KW-0813">Transport</keyword>
<name>A0ABQ5V9K5_9PROT</name>
<organism evidence="9 10">
    <name type="scientific">Algimonas ampicilliniresistens</name>
    <dbReference type="NCBI Taxonomy" id="1298735"/>
    <lineage>
        <taxon>Bacteria</taxon>
        <taxon>Pseudomonadati</taxon>
        <taxon>Pseudomonadota</taxon>
        <taxon>Alphaproteobacteria</taxon>
        <taxon>Maricaulales</taxon>
        <taxon>Robiginitomaculaceae</taxon>
        <taxon>Algimonas</taxon>
    </lineage>
</organism>